<dbReference type="PANTHER" id="PTHR42749">
    <property type="entry name" value="CELL SHAPE-DETERMINING PROTEIN MREB"/>
    <property type="match status" value="1"/>
</dbReference>
<accession>C2BG77</accession>
<dbReference type="PRINTS" id="PR01652">
    <property type="entry name" value="SHAPEPROTEIN"/>
</dbReference>
<evidence type="ECO:0000256" key="6">
    <source>
        <dbReference type="HAMAP-Rule" id="MF_02207"/>
    </source>
</evidence>
<feature type="binding site" evidence="6">
    <location>
        <begin position="227"/>
        <end position="230"/>
    </location>
    <ligand>
        <name>ATP</name>
        <dbReference type="ChEBI" id="CHEBI:30616"/>
    </ligand>
</feature>
<dbReference type="SMART" id="SM00268">
    <property type="entry name" value="ACTIN"/>
    <property type="match status" value="1"/>
</dbReference>
<comment type="similarity">
    <text evidence="5 6">Belongs to the FtsA/MreB family.</text>
</comment>
<comment type="function">
    <text evidence="6">Forms membrane-associated dynamic filaments that are essential for cell shape determination. Acts by regulating cell wall synthesis and cell elongation, and thus cell shape. A feedback loop between cell geometry and MreB localization may maintain elongated cell shape by targeting cell wall growth to regions of negative cell wall curvature.</text>
</comment>
<comment type="subunit">
    <text evidence="6">Forms polymers.</text>
</comment>
<keyword evidence="9" id="KW-1185">Reference proteome</keyword>
<keyword evidence="7" id="KW-0175">Coiled coil</keyword>
<keyword evidence="3 6" id="KW-0067">ATP-binding</keyword>
<dbReference type="Pfam" id="PF06723">
    <property type="entry name" value="MreB_Mbl"/>
    <property type="match status" value="1"/>
</dbReference>
<feature type="coiled-coil region" evidence="7">
    <location>
        <begin position="344"/>
        <end position="371"/>
    </location>
</feature>
<evidence type="ECO:0000256" key="4">
    <source>
        <dbReference type="ARBA" id="ARBA00022960"/>
    </source>
</evidence>
<comment type="caution">
    <text evidence="6">Lacks conserved residue(s) required for the propagation of feature annotation.</text>
</comment>
<evidence type="ECO:0000256" key="1">
    <source>
        <dbReference type="ARBA" id="ARBA00022490"/>
    </source>
</evidence>
<dbReference type="EMBL" id="ABYO01000215">
    <property type="protein sequence ID" value="EEI86004.1"/>
    <property type="molecule type" value="Genomic_DNA"/>
</dbReference>
<keyword evidence="2 6" id="KW-0547">Nucleotide-binding</keyword>
<keyword evidence="4 6" id="KW-0133">Cell shape</keyword>
<keyword evidence="1 6" id="KW-0963">Cytoplasm</keyword>
<feature type="binding site" evidence="6">
    <location>
        <begin position="179"/>
        <end position="181"/>
    </location>
    <ligand>
        <name>ATP</name>
        <dbReference type="ChEBI" id="CHEBI:30616"/>
    </ligand>
</feature>
<dbReference type="Proteomes" id="UP000005984">
    <property type="component" value="Unassembled WGS sequence"/>
</dbReference>
<comment type="caution">
    <text evidence="8">The sequence shown here is derived from an EMBL/GenBank/DDBJ whole genome shotgun (WGS) entry which is preliminary data.</text>
</comment>
<evidence type="ECO:0000256" key="7">
    <source>
        <dbReference type="SAM" id="Coils"/>
    </source>
</evidence>
<dbReference type="InterPro" id="IPR056546">
    <property type="entry name" value="MreB_MamK-like"/>
</dbReference>
<organism evidence="8 9">
    <name type="scientific">Anaerococcus lactolyticus ATCC 51172</name>
    <dbReference type="NCBI Taxonomy" id="525254"/>
    <lineage>
        <taxon>Bacteria</taxon>
        <taxon>Bacillati</taxon>
        <taxon>Bacillota</taxon>
        <taxon>Tissierellia</taxon>
        <taxon>Tissierellales</taxon>
        <taxon>Peptoniphilaceae</taxon>
        <taxon>Anaerococcus</taxon>
    </lineage>
</organism>
<evidence type="ECO:0000313" key="9">
    <source>
        <dbReference type="Proteomes" id="UP000005984"/>
    </source>
</evidence>
<evidence type="ECO:0000256" key="3">
    <source>
        <dbReference type="ARBA" id="ARBA00022840"/>
    </source>
</evidence>
<dbReference type="HOGENOM" id="CLU_052037_0_0_9"/>
<gene>
    <name evidence="6" type="primary">mreB</name>
    <name evidence="8" type="ORF">HMPREF0072_1347</name>
</gene>
<dbReference type="GO" id="GO:0005737">
    <property type="term" value="C:cytoplasm"/>
    <property type="evidence" value="ECO:0007669"/>
    <property type="project" value="UniProtKB-SubCell"/>
</dbReference>
<evidence type="ECO:0000313" key="8">
    <source>
        <dbReference type="EMBL" id="EEI86004.1"/>
    </source>
</evidence>
<dbReference type="Gene3D" id="3.30.420.40">
    <property type="match status" value="2"/>
</dbReference>
<comment type="subcellular location">
    <subcellularLocation>
        <location evidence="6">Cytoplasm</location>
    </subcellularLocation>
    <text evidence="6">Membrane-associated.</text>
</comment>
<dbReference type="SUPFAM" id="SSF53067">
    <property type="entry name" value="Actin-like ATPase domain"/>
    <property type="match status" value="2"/>
</dbReference>
<proteinExistence type="inferred from homology"/>
<protein>
    <recommendedName>
        <fullName evidence="6">Cell shape-determining protein MreB</fullName>
    </recommendedName>
</protein>
<dbReference type="eggNOG" id="COG1077">
    <property type="taxonomic scope" value="Bacteria"/>
</dbReference>
<dbReference type="CDD" id="cd10225">
    <property type="entry name" value="ASKHA_NBD_MreB-like"/>
    <property type="match status" value="1"/>
</dbReference>
<dbReference type="InterPro" id="IPR004753">
    <property type="entry name" value="MreB"/>
</dbReference>
<name>C2BG77_9FIRM</name>
<dbReference type="STRING" id="525254.HMPREF0072_1347"/>
<dbReference type="GO" id="GO:0005524">
    <property type="term" value="F:ATP binding"/>
    <property type="evidence" value="ECO:0007669"/>
    <property type="project" value="UniProtKB-KW"/>
</dbReference>
<dbReference type="NCBIfam" id="NF010539">
    <property type="entry name" value="PRK13927.1"/>
    <property type="match status" value="1"/>
</dbReference>
<evidence type="ECO:0000256" key="2">
    <source>
        <dbReference type="ARBA" id="ARBA00022741"/>
    </source>
</evidence>
<reference evidence="8 9" key="1">
    <citation type="submission" date="2008-10" db="EMBL/GenBank/DDBJ databases">
        <authorList>
            <person name="Qin X."/>
            <person name="Bachman B."/>
            <person name="Battles P."/>
            <person name="Bell A."/>
            <person name="Bess C."/>
            <person name="Bickham C."/>
            <person name="Chaboub L."/>
            <person name="Chen D."/>
            <person name="Coyle M."/>
            <person name="Deiros D.R."/>
            <person name="Dinh H."/>
            <person name="Forbes L."/>
            <person name="Fowler G."/>
            <person name="Francisco L."/>
            <person name="Fu Q."/>
            <person name="Gubbala S."/>
            <person name="Hale W."/>
            <person name="Han Y."/>
            <person name="Hemphill L."/>
            <person name="Highlander S.K."/>
            <person name="Hirani K."/>
            <person name="Hogues M."/>
            <person name="Jackson L."/>
            <person name="Jakkamsetti A."/>
            <person name="Javaid M."/>
            <person name="Jiang H."/>
            <person name="Korchina V."/>
            <person name="Kovar C."/>
            <person name="Lara F."/>
            <person name="Lee S."/>
            <person name="Mata R."/>
            <person name="Mathew T."/>
            <person name="Moen C."/>
            <person name="Morales K."/>
            <person name="Munidasa M."/>
            <person name="Nazareth L."/>
            <person name="Ngo R."/>
            <person name="Nguyen L."/>
            <person name="Okwuonu G."/>
            <person name="Ongeri F."/>
            <person name="Patil S."/>
            <person name="Petrosino J."/>
            <person name="Pham C."/>
            <person name="Pham P."/>
            <person name="Pu L.-L."/>
            <person name="Puazo M."/>
            <person name="Raj R."/>
            <person name="Reid J."/>
            <person name="Rouhana J."/>
            <person name="Saada N."/>
            <person name="Shang Y."/>
            <person name="Simmons D."/>
            <person name="Thornton R."/>
            <person name="Warren J."/>
            <person name="Weissenberger G."/>
            <person name="Zhang J."/>
            <person name="Zhang L."/>
            <person name="Zhou C."/>
            <person name="Zhu D."/>
            <person name="Muzny D."/>
            <person name="Worley K."/>
            <person name="Gibbs R."/>
        </authorList>
    </citation>
    <scope>NUCLEOTIDE SEQUENCE [LARGE SCALE GENOMIC DNA]</scope>
    <source>
        <strain evidence="8 9">ATCC 51172</strain>
    </source>
</reference>
<sequence>MPNAKTYKAQCLTKSNNRKGIKMSRFRRSVAIDLGTASVLVFINNKGIVLNEPSVIAIDVLSDEILAVGSEAKKLIGRAGGNVSCIMPMREGVIADFKATERMLDYFLNKSVKKSLFKPDLLICVPARSTQVEKRAVIQAAENAGAHRTYLIEEPLAAALGAGVDITDPKGTMVVDVGGGTSDIAVISMGQIIASRSVESAGRSFDRIIKDMIRSRYGLLIGDTSAEAIKEAADSLGPEDSFEVKGRNVTNALPAKVYIPVSELKDALRGEIDKVVEGIKKVLEVTPPELASDIFDREIILTGGASNTIGLKDRIEEKFQIRVKIAENPQECVIKGTAKALNWIDSLDENRNEAMKAKQEEKEAFEKLRRR</sequence>
<dbReference type="InterPro" id="IPR043129">
    <property type="entry name" value="ATPase_NBD"/>
</dbReference>
<dbReference type="InterPro" id="IPR004000">
    <property type="entry name" value="Actin"/>
</dbReference>
<dbReference type="PANTHER" id="PTHR42749:SF1">
    <property type="entry name" value="CELL SHAPE-DETERMINING PROTEIN MREB"/>
    <property type="match status" value="1"/>
</dbReference>
<evidence type="ECO:0000256" key="5">
    <source>
        <dbReference type="ARBA" id="ARBA00023458"/>
    </source>
</evidence>
<dbReference type="HAMAP" id="MF_02207">
    <property type="entry name" value="MreB"/>
    <property type="match status" value="1"/>
</dbReference>
<dbReference type="GO" id="GO:0000902">
    <property type="term" value="P:cell morphogenesis"/>
    <property type="evidence" value="ECO:0007669"/>
    <property type="project" value="InterPro"/>
</dbReference>
<dbReference type="AlphaFoldDB" id="C2BG77"/>
<dbReference type="GO" id="GO:0008360">
    <property type="term" value="P:regulation of cell shape"/>
    <property type="evidence" value="ECO:0007669"/>
    <property type="project" value="UniProtKB-UniRule"/>
</dbReference>